<dbReference type="PANTHER" id="PTHR19316">
    <property type="entry name" value="PROTEIN FOLDING REGULATOR"/>
    <property type="match status" value="1"/>
</dbReference>
<keyword evidence="1" id="KW-0677">Repeat</keyword>
<evidence type="ECO:0000259" key="2">
    <source>
        <dbReference type="Pfam" id="PF08609"/>
    </source>
</evidence>
<dbReference type="Gene3D" id="1.25.10.10">
    <property type="entry name" value="Leucine-rich Repeat Variant"/>
    <property type="match status" value="1"/>
</dbReference>
<name>A0A0P4X077_SCYOL</name>
<protein>
    <recommendedName>
        <fullName evidence="2">Nucleotide exchange factor Fes1 domain-containing protein</fullName>
    </recommendedName>
</protein>
<reference evidence="3" key="1">
    <citation type="submission" date="2015-09" db="EMBL/GenBank/DDBJ databases">
        <title>Scylla olivacea transcriptome.</title>
        <authorList>
            <person name="Ikhwanuddin M."/>
        </authorList>
    </citation>
    <scope>NUCLEOTIDE SEQUENCE</scope>
</reference>
<dbReference type="InterPro" id="IPR050693">
    <property type="entry name" value="Hsp70_NEF-Inhibitors"/>
</dbReference>
<dbReference type="GO" id="GO:0005783">
    <property type="term" value="C:endoplasmic reticulum"/>
    <property type="evidence" value="ECO:0007669"/>
    <property type="project" value="TreeGrafter"/>
</dbReference>
<proteinExistence type="predicted"/>
<evidence type="ECO:0000313" key="3">
    <source>
        <dbReference type="EMBL" id="JAI67186.1"/>
    </source>
</evidence>
<feature type="domain" description="Nucleotide exchange factor Fes1" evidence="2">
    <location>
        <begin position="16"/>
        <end position="106"/>
    </location>
</feature>
<dbReference type="InterPro" id="IPR016024">
    <property type="entry name" value="ARM-type_fold"/>
</dbReference>
<dbReference type="EMBL" id="GDRN01039609">
    <property type="protein sequence ID" value="JAI67186.1"/>
    <property type="molecule type" value="Transcribed_RNA"/>
</dbReference>
<sequence length="328" mass="36843">MADGQENQTPRQPRNLQGLLNFCTEITAREDTTQPTNFQQLDPERRRFLEEALNSLTVNVAKKMAESVKTLCSEAVTMSGEDVTEQEEAMAVIEEYVDDMDHAIDLYKMGGFPVLLRCLDSPHPSLRAGAAGLIGDVCQNNLQCQQNMLALNVIPQLLQVIDGDEDVTSRVKAMYALSCLIRDFPEGEKEFVKTEGFSYLMRAMQSGIEKLVIKSAFLLSRLIQDNDSYKGELLSMGYVEQLFTLLSSEKTGSVSREHCTAALLGLASSYPPALAECMRPELHLKKHLTARLREIKAKQESLEEESYIMELLKLMEESEVEGEENTFR</sequence>
<dbReference type="InterPro" id="IPR011989">
    <property type="entry name" value="ARM-like"/>
</dbReference>
<accession>A0A0P4X077</accession>
<dbReference type="SUPFAM" id="SSF48371">
    <property type="entry name" value="ARM repeat"/>
    <property type="match status" value="1"/>
</dbReference>
<organism evidence="3">
    <name type="scientific">Scylla olivacea</name>
    <name type="common">Orange mud crab</name>
    <name type="synonym">Cancer olivacea</name>
    <dbReference type="NCBI Taxonomy" id="85551"/>
    <lineage>
        <taxon>Eukaryota</taxon>
        <taxon>Metazoa</taxon>
        <taxon>Ecdysozoa</taxon>
        <taxon>Arthropoda</taxon>
        <taxon>Crustacea</taxon>
        <taxon>Multicrustacea</taxon>
        <taxon>Malacostraca</taxon>
        <taxon>Eumalacostraca</taxon>
        <taxon>Eucarida</taxon>
        <taxon>Decapoda</taxon>
        <taxon>Pleocyemata</taxon>
        <taxon>Brachyura</taxon>
        <taxon>Eubrachyura</taxon>
        <taxon>Portunoidea</taxon>
        <taxon>Portunidae</taxon>
        <taxon>Portuninae</taxon>
        <taxon>Scylla</taxon>
    </lineage>
</organism>
<dbReference type="AlphaFoldDB" id="A0A0P4X077"/>
<dbReference type="GO" id="GO:0000774">
    <property type="term" value="F:adenyl-nucleotide exchange factor activity"/>
    <property type="evidence" value="ECO:0007669"/>
    <property type="project" value="TreeGrafter"/>
</dbReference>
<dbReference type="PANTHER" id="PTHR19316:SF18">
    <property type="entry name" value="HSP70-BINDING PROTEIN 1"/>
    <property type="match status" value="1"/>
</dbReference>
<dbReference type="InterPro" id="IPR013918">
    <property type="entry name" value="Nucleotide_exch_fac_Fes1"/>
</dbReference>
<dbReference type="Pfam" id="PF08609">
    <property type="entry name" value="Fes1"/>
    <property type="match status" value="1"/>
</dbReference>
<evidence type="ECO:0000256" key="1">
    <source>
        <dbReference type="ARBA" id="ARBA00022737"/>
    </source>
</evidence>